<dbReference type="SMART" id="SM00448">
    <property type="entry name" value="REC"/>
    <property type="match status" value="1"/>
</dbReference>
<feature type="domain" description="Response regulatory" evidence="2">
    <location>
        <begin position="12"/>
        <end position="137"/>
    </location>
</feature>
<dbReference type="PANTHER" id="PTHR44520">
    <property type="entry name" value="RESPONSE REGULATOR RCP1-RELATED"/>
    <property type="match status" value="1"/>
</dbReference>
<organism evidence="3 4">
    <name type="scientific">Micromonospora qiuiae</name>
    <dbReference type="NCBI Taxonomy" id="502268"/>
    <lineage>
        <taxon>Bacteria</taxon>
        <taxon>Bacillati</taxon>
        <taxon>Actinomycetota</taxon>
        <taxon>Actinomycetes</taxon>
        <taxon>Micromonosporales</taxon>
        <taxon>Micromonosporaceae</taxon>
        <taxon>Micromonospora</taxon>
    </lineage>
</organism>
<dbReference type="InterPro" id="IPR001789">
    <property type="entry name" value="Sig_transdc_resp-reg_receiver"/>
</dbReference>
<evidence type="ECO:0000256" key="1">
    <source>
        <dbReference type="PROSITE-ProRule" id="PRU00169"/>
    </source>
</evidence>
<keyword evidence="1" id="KW-0597">Phosphoprotein</keyword>
<comment type="caution">
    <text evidence="3">The sequence shown here is derived from an EMBL/GenBank/DDBJ whole genome shotgun (WGS) entry which is preliminary data.</text>
</comment>
<dbReference type="Pfam" id="PF00072">
    <property type="entry name" value="Response_reg"/>
    <property type="match status" value="1"/>
</dbReference>
<protein>
    <submittedName>
        <fullName evidence="3">Two-component system response regulator</fullName>
    </submittedName>
</protein>
<sequence>MTAPTDGSSPIEVLLVEDDPGDVLMTREAFEEHKLRNRLNVVSDGTEALAYLRREGQYADAVLPDLILLDLNLPRRDGREVLEEIKKDEQLCRIPVVVLTTSEADEDILRSYQLHANAYVTKPVDFERFIAVVRQIDEFFVSVVKLPPRG</sequence>
<reference evidence="3 4" key="1">
    <citation type="submission" date="2021-01" db="EMBL/GenBank/DDBJ databases">
        <title>Whole genome shotgun sequence of Verrucosispora qiuiae NBRC 106684.</title>
        <authorList>
            <person name="Komaki H."/>
            <person name="Tamura T."/>
        </authorList>
    </citation>
    <scope>NUCLEOTIDE SEQUENCE [LARGE SCALE GENOMIC DNA]</scope>
    <source>
        <strain evidence="3 4">NBRC 106684</strain>
    </source>
</reference>
<evidence type="ECO:0000259" key="2">
    <source>
        <dbReference type="PROSITE" id="PS50110"/>
    </source>
</evidence>
<dbReference type="CDD" id="cd17557">
    <property type="entry name" value="REC_Rcp-like"/>
    <property type="match status" value="1"/>
</dbReference>
<dbReference type="InterPro" id="IPR052893">
    <property type="entry name" value="TCS_response_regulator"/>
</dbReference>
<name>A0ABQ4J824_9ACTN</name>
<dbReference type="PROSITE" id="PS50110">
    <property type="entry name" value="RESPONSE_REGULATORY"/>
    <property type="match status" value="1"/>
</dbReference>
<dbReference type="EMBL" id="BOPC01000017">
    <property type="protein sequence ID" value="GIJ26325.1"/>
    <property type="molecule type" value="Genomic_DNA"/>
</dbReference>
<proteinExistence type="predicted"/>
<keyword evidence="4" id="KW-1185">Reference proteome</keyword>
<evidence type="ECO:0000313" key="4">
    <source>
        <dbReference type="Proteomes" id="UP000653076"/>
    </source>
</evidence>
<feature type="modified residue" description="4-aspartylphosphate" evidence="1">
    <location>
        <position position="70"/>
    </location>
</feature>
<dbReference type="RefSeq" id="WP_204033820.1">
    <property type="nucleotide sequence ID" value="NZ_BOPC01000017.1"/>
</dbReference>
<accession>A0ABQ4J824</accession>
<dbReference type="InterPro" id="IPR011006">
    <property type="entry name" value="CheY-like_superfamily"/>
</dbReference>
<gene>
    <name evidence="3" type="ORF">Vqi01_14870</name>
</gene>
<dbReference type="Proteomes" id="UP000653076">
    <property type="component" value="Unassembled WGS sequence"/>
</dbReference>
<dbReference type="Gene3D" id="3.40.50.2300">
    <property type="match status" value="1"/>
</dbReference>
<evidence type="ECO:0000313" key="3">
    <source>
        <dbReference type="EMBL" id="GIJ26325.1"/>
    </source>
</evidence>
<dbReference type="SUPFAM" id="SSF52172">
    <property type="entry name" value="CheY-like"/>
    <property type="match status" value="1"/>
</dbReference>
<dbReference type="PANTHER" id="PTHR44520:SF2">
    <property type="entry name" value="RESPONSE REGULATOR RCP1"/>
    <property type="match status" value="1"/>
</dbReference>